<dbReference type="PANTHER" id="PTHR30469:SF15">
    <property type="entry name" value="HLYD FAMILY OF SECRETION PROTEINS"/>
    <property type="match status" value="1"/>
</dbReference>
<dbReference type="Gene3D" id="2.40.50.100">
    <property type="match status" value="2"/>
</dbReference>
<dbReference type="PATRIC" id="fig|69279.3.peg.4604"/>
<feature type="domain" description="CusB-like beta-barrel" evidence="2">
    <location>
        <begin position="226"/>
        <end position="267"/>
    </location>
</feature>
<dbReference type="STRING" id="69279.BG36_18780"/>
<dbReference type="InterPro" id="IPR058792">
    <property type="entry name" value="Beta-barrel_RND_2"/>
</dbReference>
<sequence>MRRRWMFGAAAVVLLFGVGVLFLTERPLTVNVVQAEQDVALRIYGLGSVEARILSRVGFEVGAALTGLAADVGDRVVRGQELATLDPAEQEARTARARAAVEANVAALARAEATVARASTVLAQRQAANQRQQGLAQRDVTSIQRAEEAQRDEDVARADLAVAEADVAVIRAQGADAAAALQQENVLLARHRLSAPYDAVIVTRHAEAGTVVRAGDPIFTLIAPETVWIQAYVDEERAGQLALGQPGTIRLRSQPQAEFQGSIARIGLESDRVNEERRIWLTCTDCPQPLYLGEQAEVRITTGNRNSALMVPEVAITGFDGHRGRVWLVRDGRLEQVELSFGARDDRGRVEVTGSLPDDAAIVARIPQGATEGRRARTRTTP</sequence>
<evidence type="ECO:0000256" key="1">
    <source>
        <dbReference type="ARBA" id="ARBA00009477"/>
    </source>
</evidence>
<dbReference type="InterPro" id="IPR006143">
    <property type="entry name" value="RND_pump_MFP"/>
</dbReference>
<organism evidence="3 4">
    <name type="scientific">Aquamicrobium defluvii</name>
    <dbReference type="NCBI Taxonomy" id="69279"/>
    <lineage>
        <taxon>Bacteria</taxon>
        <taxon>Pseudomonadati</taxon>
        <taxon>Pseudomonadota</taxon>
        <taxon>Alphaproteobacteria</taxon>
        <taxon>Hyphomicrobiales</taxon>
        <taxon>Phyllobacteriaceae</taxon>
        <taxon>Aquamicrobium</taxon>
    </lineage>
</organism>
<dbReference type="HOGENOM" id="CLU_018816_14_4_5"/>
<evidence type="ECO:0000313" key="4">
    <source>
        <dbReference type="Proteomes" id="UP000019849"/>
    </source>
</evidence>
<dbReference type="NCBIfam" id="TIGR01730">
    <property type="entry name" value="RND_mfp"/>
    <property type="match status" value="1"/>
</dbReference>
<dbReference type="Pfam" id="PF25954">
    <property type="entry name" value="Beta-barrel_RND_2"/>
    <property type="match status" value="1"/>
</dbReference>
<dbReference type="PANTHER" id="PTHR30469">
    <property type="entry name" value="MULTIDRUG RESISTANCE PROTEIN MDTA"/>
    <property type="match status" value="1"/>
</dbReference>
<gene>
    <name evidence="3" type="ORF">BG36_18780</name>
</gene>
<evidence type="ECO:0000313" key="3">
    <source>
        <dbReference type="EMBL" id="EXL01580.1"/>
    </source>
</evidence>
<dbReference type="SUPFAM" id="SSF111369">
    <property type="entry name" value="HlyD-like secretion proteins"/>
    <property type="match status" value="1"/>
</dbReference>
<reference evidence="3 4" key="1">
    <citation type="submission" date="2014-02" db="EMBL/GenBank/DDBJ databases">
        <title>Aquamicrobium defluvii Genome sequencing.</title>
        <authorList>
            <person name="Wang X."/>
        </authorList>
    </citation>
    <scope>NUCLEOTIDE SEQUENCE [LARGE SCALE GENOMIC DNA]</scope>
    <source>
        <strain evidence="3 4">W13Z1</strain>
    </source>
</reference>
<dbReference type="Gene3D" id="2.40.420.20">
    <property type="match status" value="1"/>
</dbReference>
<dbReference type="eggNOG" id="COG0845">
    <property type="taxonomic scope" value="Bacteria"/>
</dbReference>
<dbReference type="GO" id="GO:0015562">
    <property type="term" value="F:efflux transmembrane transporter activity"/>
    <property type="evidence" value="ECO:0007669"/>
    <property type="project" value="TreeGrafter"/>
</dbReference>
<dbReference type="RefSeq" id="WP_035032902.1">
    <property type="nucleotide sequence ID" value="NZ_KK073912.1"/>
</dbReference>
<evidence type="ECO:0000259" key="2">
    <source>
        <dbReference type="Pfam" id="PF25954"/>
    </source>
</evidence>
<proteinExistence type="inferred from homology"/>
<name>A0A011UZG6_9HYPH</name>
<dbReference type="GO" id="GO:1990281">
    <property type="term" value="C:efflux pump complex"/>
    <property type="evidence" value="ECO:0007669"/>
    <property type="project" value="TreeGrafter"/>
</dbReference>
<dbReference type="Gene3D" id="2.40.30.170">
    <property type="match status" value="1"/>
</dbReference>
<accession>A0A011UZG6</accession>
<protein>
    <submittedName>
        <fullName evidence="3">RND transporter</fullName>
    </submittedName>
</protein>
<comment type="caution">
    <text evidence="3">The sequence shown here is derived from an EMBL/GenBank/DDBJ whole genome shotgun (WGS) entry which is preliminary data.</text>
</comment>
<dbReference type="Proteomes" id="UP000019849">
    <property type="component" value="Unassembled WGS sequence"/>
</dbReference>
<comment type="similarity">
    <text evidence="1">Belongs to the membrane fusion protein (MFP) (TC 8.A.1) family.</text>
</comment>
<dbReference type="EMBL" id="JENY01000040">
    <property type="protein sequence ID" value="EXL01580.1"/>
    <property type="molecule type" value="Genomic_DNA"/>
</dbReference>
<dbReference type="AlphaFoldDB" id="A0A011UZG6"/>